<keyword evidence="2" id="KW-0802">TPR repeat</keyword>
<dbReference type="InterPro" id="IPR051685">
    <property type="entry name" value="Ycf3/AcsC/BcsC/TPR_MFPF"/>
</dbReference>
<sequence>MNKSMSNPTNSRFAAMLLVLGVLLLAAPASNSFAQTGATVQERAVAATSSELAQRHYRRANTYNNLERYDEAIEEYRLAVAADPNLADAYRNLANIYLSQDQLQEAIPMLARFINLQQEASTPLTASLKTIGELLRRSERFDEAIEYDVRAIRADPRNDSQVHLMGNLYDNAGHVDKAIRIYQTAAEVMPGNAFMNRTLGRLYEREGRLEDALAQYRKAAETDLGSQFYRELVQNMETRLDQQGQG</sequence>
<dbReference type="Gene3D" id="1.25.40.10">
    <property type="entry name" value="Tetratricopeptide repeat domain"/>
    <property type="match status" value="2"/>
</dbReference>
<dbReference type="SMART" id="SM00028">
    <property type="entry name" value="TPR"/>
    <property type="match status" value="5"/>
</dbReference>
<dbReference type="PANTHER" id="PTHR44943:SF8">
    <property type="entry name" value="TPR REPEAT-CONTAINING PROTEIN MJ0263"/>
    <property type="match status" value="1"/>
</dbReference>
<dbReference type="AlphaFoldDB" id="A0A0F9W5E7"/>
<dbReference type="PROSITE" id="PS50005">
    <property type="entry name" value="TPR"/>
    <property type="match status" value="5"/>
</dbReference>
<organism evidence="3">
    <name type="scientific">marine sediment metagenome</name>
    <dbReference type="NCBI Taxonomy" id="412755"/>
    <lineage>
        <taxon>unclassified sequences</taxon>
        <taxon>metagenomes</taxon>
        <taxon>ecological metagenomes</taxon>
    </lineage>
</organism>
<accession>A0A0F9W5E7</accession>
<keyword evidence="1" id="KW-0677">Repeat</keyword>
<evidence type="ECO:0000256" key="1">
    <source>
        <dbReference type="ARBA" id="ARBA00022737"/>
    </source>
</evidence>
<dbReference type="Pfam" id="PF13424">
    <property type="entry name" value="TPR_12"/>
    <property type="match status" value="1"/>
</dbReference>
<gene>
    <name evidence="3" type="ORF">LCGC14_0005210</name>
</gene>
<comment type="caution">
    <text evidence="3">The sequence shown here is derived from an EMBL/GenBank/DDBJ whole genome shotgun (WGS) entry which is preliminary data.</text>
</comment>
<name>A0A0F9W5E7_9ZZZZ</name>
<reference evidence="3" key="1">
    <citation type="journal article" date="2015" name="Nature">
        <title>Complex archaea that bridge the gap between prokaryotes and eukaryotes.</title>
        <authorList>
            <person name="Spang A."/>
            <person name="Saw J.H."/>
            <person name="Jorgensen S.L."/>
            <person name="Zaremba-Niedzwiedzka K."/>
            <person name="Martijn J."/>
            <person name="Lind A.E."/>
            <person name="van Eijk R."/>
            <person name="Schleper C."/>
            <person name="Guy L."/>
            <person name="Ettema T.J."/>
        </authorList>
    </citation>
    <scope>NUCLEOTIDE SEQUENCE</scope>
</reference>
<dbReference type="SUPFAM" id="SSF48452">
    <property type="entry name" value="TPR-like"/>
    <property type="match status" value="1"/>
</dbReference>
<dbReference type="Pfam" id="PF13181">
    <property type="entry name" value="TPR_8"/>
    <property type="match status" value="1"/>
</dbReference>
<evidence type="ECO:0000256" key="2">
    <source>
        <dbReference type="ARBA" id="ARBA00022803"/>
    </source>
</evidence>
<dbReference type="EMBL" id="LAZR01000001">
    <property type="protein sequence ID" value="KKO12506.1"/>
    <property type="molecule type" value="Genomic_DNA"/>
</dbReference>
<protein>
    <submittedName>
        <fullName evidence="3">Uncharacterized protein</fullName>
    </submittedName>
</protein>
<dbReference type="PANTHER" id="PTHR44943">
    <property type="entry name" value="CELLULOSE SYNTHASE OPERON PROTEIN C"/>
    <property type="match status" value="1"/>
</dbReference>
<dbReference type="Pfam" id="PF13432">
    <property type="entry name" value="TPR_16"/>
    <property type="match status" value="1"/>
</dbReference>
<dbReference type="InterPro" id="IPR011990">
    <property type="entry name" value="TPR-like_helical_dom_sf"/>
</dbReference>
<proteinExistence type="predicted"/>
<dbReference type="InterPro" id="IPR019734">
    <property type="entry name" value="TPR_rpt"/>
</dbReference>
<evidence type="ECO:0000313" key="3">
    <source>
        <dbReference type="EMBL" id="KKO12506.1"/>
    </source>
</evidence>